<comment type="cofactor">
    <cofactor evidence="1">
        <name>(R)-lipoate</name>
        <dbReference type="ChEBI" id="CHEBI:83088"/>
    </cofactor>
</comment>
<sequence length="76" mass="7921">MEITLPKWGMTMQEAVVSEWLVAVGDTVSEGQPVVRVESDKVDAEVEAPASGTITEILVADGQTAEVGDVLGHIAG</sequence>
<evidence type="ECO:0000259" key="5">
    <source>
        <dbReference type="PROSITE" id="PS50968"/>
    </source>
</evidence>
<feature type="domain" description="Lipoyl-binding" evidence="5">
    <location>
        <begin position="1"/>
        <end position="75"/>
    </location>
</feature>
<evidence type="ECO:0000313" key="6">
    <source>
        <dbReference type="EMBL" id="CAA9320374.1"/>
    </source>
</evidence>
<dbReference type="InterPro" id="IPR003016">
    <property type="entry name" value="2-oxoA_DH_lipoyl-BS"/>
</dbReference>
<dbReference type="PANTHER" id="PTHR43178:SF5">
    <property type="entry name" value="LIPOAMIDE ACYLTRANSFERASE COMPONENT OF BRANCHED-CHAIN ALPHA-KETO ACID DEHYDROGENASE COMPLEX, MITOCHONDRIAL"/>
    <property type="match status" value="1"/>
</dbReference>
<dbReference type="PROSITE" id="PS50968">
    <property type="entry name" value="BIOTINYL_LIPOYL"/>
    <property type="match status" value="1"/>
</dbReference>
<keyword evidence="3" id="KW-0450">Lipoyl</keyword>
<evidence type="ECO:0000256" key="1">
    <source>
        <dbReference type="ARBA" id="ARBA00001938"/>
    </source>
</evidence>
<dbReference type="EMBL" id="CADCUE010000058">
    <property type="protein sequence ID" value="CAA9320374.1"/>
    <property type="molecule type" value="Genomic_DNA"/>
</dbReference>
<dbReference type="InterPro" id="IPR011053">
    <property type="entry name" value="Single_hybrid_motif"/>
</dbReference>
<dbReference type="Gene3D" id="2.40.50.100">
    <property type="match status" value="1"/>
</dbReference>
<protein>
    <recommendedName>
        <fullName evidence="5">Lipoyl-binding domain-containing protein</fullName>
    </recommendedName>
</protein>
<dbReference type="PROSITE" id="PS00189">
    <property type="entry name" value="LIPOYL"/>
    <property type="match status" value="1"/>
</dbReference>
<dbReference type="GO" id="GO:0016407">
    <property type="term" value="F:acetyltransferase activity"/>
    <property type="evidence" value="ECO:0007669"/>
    <property type="project" value="TreeGrafter"/>
</dbReference>
<proteinExistence type="predicted"/>
<organism evidence="6">
    <name type="scientific">uncultured Frankineae bacterium</name>
    <dbReference type="NCBI Taxonomy" id="437475"/>
    <lineage>
        <taxon>Bacteria</taxon>
        <taxon>Bacillati</taxon>
        <taxon>Actinomycetota</taxon>
        <taxon>Actinomycetes</taxon>
        <taxon>Frankiales</taxon>
        <taxon>environmental samples</taxon>
    </lineage>
</organism>
<dbReference type="AlphaFoldDB" id="A0A6J4L6A2"/>
<dbReference type="Pfam" id="PF00364">
    <property type="entry name" value="Biotin_lipoyl"/>
    <property type="match status" value="1"/>
</dbReference>
<reference evidence="6" key="1">
    <citation type="submission" date="2020-02" db="EMBL/GenBank/DDBJ databases">
        <authorList>
            <person name="Meier V. D."/>
        </authorList>
    </citation>
    <scope>NUCLEOTIDE SEQUENCE</scope>
    <source>
        <strain evidence="6">AVDCRST_MAG16</strain>
    </source>
</reference>
<evidence type="ECO:0000256" key="2">
    <source>
        <dbReference type="ARBA" id="ARBA00022679"/>
    </source>
</evidence>
<evidence type="ECO:0000256" key="4">
    <source>
        <dbReference type="ARBA" id="ARBA00023315"/>
    </source>
</evidence>
<dbReference type="PANTHER" id="PTHR43178">
    <property type="entry name" value="DIHYDROLIPOAMIDE ACETYLTRANSFERASE COMPONENT OF PYRUVATE DEHYDROGENASE COMPLEX"/>
    <property type="match status" value="1"/>
</dbReference>
<evidence type="ECO:0000256" key="3">
    <source>
        <dbReference type="ARBA" id="ARBA00022823"/>
    </source>
</evidence>
<keyword evidence="4" id="KW-0012">Acyltransferase</keyword>
<name>A0A6J4L6A2_9ACTN</name>
<dbReference type="SUPFAM" id="SSF51230">
    <property type="entry name" value="Single hybrid motif"/>
    <property type="match status" value="1"/>
</dbReference>
<dbReference type="InterPro" id="IPR000089">
    <property type="entry name" value="Biotin_lipoyl"/>
</dbReference>
<accession>A0A6J4L6A2</accession>
<dbReference type="InterPro" id="IPR050743">
    <property type="entry name" value="2-oxoacid_DH_E2_comp"/>
</dbReference>
<dbReference type="CDD" id="cd06849">
    <property type="entry name" value="lipoyl_domain"/>
    <property type="match status" value="1"/>
</dbReference>
<keyword evidence="2" id="KW-0808">Transferase</keyword>
<dbReference type="GO" id="GO:0031405">
    <property type="term" value="F:lipoic acid binding"/>
    <property type="evidence" value="ECO:0007669"/>
    <property type="project" value="TreeGrafter"/>
</dbReference>
<gene>
    <name evidence="6" type="ORF">AVDCRST_MAG16-742</name>
</gene>
<dbReference type="GO" id="GO:0005737">
    <property type="term" value="C:cytoplasm"/>
    <property type="evidence" value="ECO:0007669"/>
    <property type="project" value="TreeGrafter"/>
</dbReference>